<dbReference type="InterPro" id="IPR003594">
    <property type="entry name" value="HATPase_dom"/>
</dbReference>
<protein>
    <recommendedName>
        <fullName evidence="2">Histidine kinase/HSP90-like ATPase domain-containing protein</fullName>
    </recommendedName>
</protein>
<feature type="domain" description="Histidine kinase/HSP90-like ATPase" evidence="2">
    <location>
        <begin position="17"/>
        <end position="142"/>
    </location>
</feature>
<proteinExistence type="predicted"/>
<evidence type="ECO:0000256" key="1">
    <source>
        <dbReference type="ARBA" id="ARBA00022527"/>
    </source>
</evidence>
<reference evidence="3" key="1">
    <citation type="submission" date="2014-12" db="EMBL/GenBank/DDBJ databases">
        <authorList>
            <person name="Huang H.-H."/>
            <person name="Chen S.-C."/>
            <person name="Lai M.-C."/>
        </authorList>
    </citation>
    <scope>NUCLEOTIDE SEQUENCE</scope>
    <source>
        <strain evidence="3">K1F9705b</strain>
    </source>
</reference>
<keyword evidence="1" id="KW-0723">Serine/threonine-protein kinase</keyword>
<accession>A0A8J7WAB8</accession>
<keyword evidence="1" id="KW-0808">Transferase</keyword>
<dbReference type="OrthoDB" id="111995at2157"/>
<keyword evidence="1" id="KW-0418">Kinase</keyword>
<dbReference type="PANTHER" id="PTHR35526">
    <property type="entry name" value="ANTI-SIGMA-F FACTOR RSBW-RELATED"/>
    <property type="match status" value="1"/>
</dbReference>
<evidence type="ECO:0000313" key="4">
    <source>
        <dbReference type="Proteomes" id="UP000730161"/>
    </source>
</evidence>
<dbReference type="InterPro" id="IPR050267">
    <property type="entry name" value="Anti-sigma-factor_SerPK"/>
</dbReference>
<dbReference type="CDD" id="cd16936">
    <property type="entry name" value="HATPase_RsbW-like"/>
    <property type="match status" value="1"/>
</dbReference>
<dbReference type="SUPFAM" id="SSF55874">
    <property type="entry name" value="ATPase domain of HSP90 chaperone/DNA topoisomerase II/histidine kinase"/>
    <property type="match status" value="1"/>
</dbReference>
<dbReference type="RefSeq" id="WP_211530757.1">
    <property type="nucleotide sequence ID" value="NZ_JWHL01000008.1"/>
</dbReference>
<dbReference type="Pfam" id="PF13581">
    <property type="entry name" value="HATPase_c_2"/>
    <property type="match status" value="1"/>
</dbReference>
<gene>
    <name evidence="3" type="ORF">RJ53_06020</name>
</gene>
<dbReference type="InterPro" id="IPR036890">
    <property type="entry name" value="HATPase_C_sf"/>
</dbReference>
<dbReference type="AlphaFoldDB" id="A0A8J7WAB8"/>
<organism evidence="3 4">
    <name type="scientific">Methanocalculus chunghsingensis</name>
    <dbReference type="NCBI Taxonomy" id="156457"/>
    <lineage>
        <taxon>Archaea</taxon>
        <taxon>Methanobacteriati</taxon>
        <taxon>Methanobacteriota</taxon>
        <taxon>Stenosarchaea group</taxon>
        <taxon>Methanomicrobia</taxon>
        <taxon>Methanomicrobiales</taxon>
        <taxon>Methanocalculaceae</taxon>
        <taxon>Methanocalculus</taxon>
    </lineage>
</organism>
<dbReference type="GO" id="GO:0004674">
    <property type="term" value="F:protein serine/threonine kinase activity"/>
    <property type="evidence" value="ECO:0007669"/>
    <property type="project" value="UniProtKB-KW"/>
</dbReference>
<dbReference type="EMBL" id="JWHL01000008">
    <property type="protein sequence ID" value="MBR1369078.1"/>
    <property type="molecule type" value="Genomic_DNA"/>
</dbReference>
<dbReference type="Proteomes" id="UP000730161">
    <property type="component" value="Unassembled WGS sequence"/>
</dbReference>
<sequence length="148" mass="16402">MKNTSQDVRPLHVKEIFRADIQKLPDMVLFLEETLSSMGLSPTEIFDLQLAADEIFTNIASYAYGAEGGSVSIEVIRDATTVIITFTDSGMPFNPENLPPPDIGLDLSDRKIGGLGIYLARQLTDRLTYRRDDGKNILTIKKAISQPE</sequence>
<dbReference type="PANTHER" id="PTHR35526:SF6">
    <property type="entry name" value="SLR1861 PROTEIN"/>
    <property type="match status" value="1"/>
</dbReference>
<evidence type="ECO:0000313" key="3">
    <source>
        <dbReference type="EMBL" id="MBR1369078.1"/>
    </source>
</evidence>
<name>A0A8J7WAB8_9EURY</name>
<evidence type="ECO:0000259" key="2">
    <source>
        <dbReference type="Pfam" id="PF13581"/>
    </source>
</evidence>
<keyword evidence="4" id="KW-1185">Reference proteome</keyword>
<dbReference type="Gene3D" id="3.30.565.10">
    <property type="entry name" value="Histidine kinase-like ATPase, C-terminal domain"/>
    <property type="match status" value="1"/>
</dbReference>
<comment type="caution">
    <text evidence="3">The sequence shown here is derived from an EMBL/GenBank/DDBJ whole genome shotgun (WGS) entry which is preliminary data.</text>
</comment>